<reference evidence="9" key="1">
    <citation type="submission" date="2021-03" db="EMBL/GenBank/DDBJ databases">
        <title>Genome sequencing and assembly of Tianweitania sediminis.</title>
        <authorList>
            <person name="Chhetri G."/>
        </authorList>
    </citation>
    <scope>NUCLEOTIDE SEQUENCE</scope>
    <source>
        <strain evidence="9">Z8</strain>
    </source>
</reference>
<accession>A0A8J7ULH1</accession>
<keyword evidence="6" id="KW-0119">Carbohydrate metabolism</keyword>
<dbReference type="InterPro" id="IPR010737">
    <property type="entry name" value="4-carb_acid_sugar_kinase_N"/>
</dbReference>
<dbReference type="SUPFAM" id="SSF142764">
    <property type="entry name" value="YgbK-like"/>
    <property type="match status" value="1"/>
</dbReference>
<dbReference type="RefSeq" id="WP_209336763.1">
    <property type="nucleotide sequence ID" value="NZ_JAGIYY010000009.1"/>
</dbReference>
<dbReference type="GO" id="GO:0005524">
    <property type="term" value="F:ATP binding"/>
    <property type="evidence" value="ECO:0007669"/>
    <property type="project" value="UniProtKB-KW"/>
</dbReference>
<comment type="caution">
    <text evidence="9">The sequence shown here is derived from an EMBL/GenBank/DDBJ whole genome shotgun (WGS) entry which is preliminary data.</text>
</comment>
<dbReference type="InterPro" id="IPR042213">
    <property type="entry name" value="NBD_C_sf"/>
</dbReference>
<evidence type="ECO:0000256" key="1">
    <source>
        <dbReference type="ARBA" id="ARBA00005715"/>
    </source>
</evidence>
<protein>
    <submittedName>
        <fullName evidence="9">Four-carbon acid sugar kinase family protein</fullName>
    </submittedName>
</protein>
<dbReference type="Gene3D" id="3.40.50.10840">
    <property type="entry name" value="Putative sugar-binding, N-terminal domain"/>
    <property type="match status" value="1"/>
</dbReference>
<evidence type="ECO:0000259" key="8">
    <source>
        <dbReference type="Pfam" id="PF17042"/>
    </source>
</evidence>
<dbReference type="GO" id="GO:0016301">
    <property type="term" value="F:kinase activity"/>
    <property type="evidence" value="ECO:0007669"/>
    <property type="project" value="UniProtKB-KW"/>
</dbReference>
<gene>
    <name evidence="9" type="ORF">J5Y06_18935</name>
</gene>
<dbReference type="Gene3D" id="3.40.980.20">
    <property type="entry name" value="Four-carbon acid sugar kinase, nucleotide binding domain"/>
    <property type="match status" value="1"/>
</dbReference>
<dbReference type="InterPro" id="IPR031475">
    <property type="entry name" value="NBD_C"/>
</dbReference>
<dbReference type="Pfam" id="PF17042">
    <property type="entry name" value="NBD_C"/>
    <property type="match status" value="1"/>
</dbReference>
<keyword evidence="4 9" id="KW-0418">Kinase</keyword>
<comment type="similarity">
    <text evidence="1">Belongs to the four-carbon acid sugar kinase family.</text>
</comment>
<proteinExistence type="inferred from homology"/>
<name>A0A8J7ULH1_9HYPH</name>
<keyword evidence="2" id="KW-0808">Transferase</keyword>
<dbReference type="EMBL" id="JAGIYY010000009">
    <property type="protein sequence ID" value="MBP0440729.1"/>
    <property type="molecule type" value="Genomic_DNA"/>
</dbReference>
<evidence type="ECO:0000256" key="3">
    <source>
        <dbReference type="ARBA" id="ARBA00022741"/>
    </source>
</evidence>
<keyword evidence="5" id="KW-0067">ATP-binding</keyword>
<dbReference type="InterPro" id="IPR037051">
    <property type="entry name" value="4-carb_acid_sugar_kinase_N_sf"/>
</dbReference>
<evidence type="ECO:0000256" key="4">
    <source>
        <dbReference type="ARBA" id="ARBA00022777"/>
    </source>
</evidence>
<keyword evidence="3" id="KW-0547">Nucleotide-binding</keyword>
<sequence length="420" mass="43801">MLGIIADDFTGGLMIAGYIEGAGIRCPVLFDSAEVASLEPCEVFVVGTRTRLAPATEAVADVEAIAERFDAAGCTRIAYKVCASFDSTDDGNIGPVADLLARRYRQRPLLLSAGFPRFGTTVHQGYLFYRARLVSESIKRFDPLTPMSDPDLVRTLSRQTRARVGLLPHSALHAGQGPADAHLAELAAEGFDYIMMDCSDDTDAAVGAQIASRDRTTIGSDAHIIALAKACAKGADGAGISAPVEATGPAAVLVGSVGPVALAQLAAFHQHHPVLTIDILDERPEDALVSNALRWADLHIGAQPLAITTATEQVRVDEAQLALGSVAAAKKAERLLARIAKGLVERGVRRLAVAGGETSGAVVEALGISRVRALPESALGTGFCIAETPLPLSLYLKPGKLGSDDILLRAVEAMAGGSNA</sequence>
<feature type="domain" description="Four-carbon acid sugar kinase nucleotide binding" evidence="8">
    <location>
        <begin position="251"/>
        <end position="407"/>
    </location>
</feature>
<evidence type="ECO:0000259" key="7">
    <source>
        <dbReference type="Pfam" id="PF07005"/>
    </source>
</evidence>
<dbReference type="Pfam" id="PF07005">
    <property type="entry name" value="SBD_N"/>
    <property type="match status" value="1"/>
</dbReference>
<organism evidence="9 10">
    <name type="scientific">Tianweitania sediminis</name>
    <dbReference type="NCBI Taxonomy" id="1502156"/>
    <lineage>
        <taxon>Bacteria</taxon>
        <taxon>Pseudomonadati</taxon>
        <taxon>Pseudomonadota</taxon>
        <taxon>Alphaproteobacteria</taxon>
        <taxon>Hyphomicrobiales</taxon>
        <taxon>Phyllobacteriaceae</taxon>
        <taxon>Tianweitania</taxon>
    </lineage>
</organism>
<dbReference type="AlphaFoldDB" id="A0A8J7ULH1"/>
<evidence type="ECO:0000256" key="2">
    <source>
        <dbReference type="ARBA" id="ARBA00022679"/>
    </source>
</evidence>
<evidence type="ECO:0000313" key="9">
    <source>
        <dbReference type="EMBL" id="MBP0440729.1"/>
    </source>
</evidence>
<evidence type="ECO:0000256" key="5">
    <source>
        <dbReference type="ARBA" id="ARBA00022840"/>
    </source>
</evidence>
<dbReference type="Proteomes" id="UP000666240">
    <property type="component" value="Unassembled WGS sequence"/>
</dbReference>
<keyword evidence="10" id="KW-1185">Reference proteome</keyword>
<feature type="domain" description="Four-carbon acid sugar kinase N-terminal" evidence="7">
    <location>
        <begin position="2"/>
        <end position="210"/>
    </location>
</feature>
<evidence type="ECO:0000313" key="10">
    <source>
        <dbReference type="Proteomes" id="UP000666240"/>
    </source>
</evidence>
<evidence type="ECO:0000256" key="6">
    <source>
        <dbReference type="ARBA" id="ARBA00023277"/>
    </source>
</evidence>